<protein>
    <recommendedName>
        <fullName evidence="4">DUF4124 domain-containing protein</fullName>
    </recommendedName>
</protein>
<evidence type="ECO:0000313" key="3">
    <source>
        <dbReference type="Proteomes" id="UP000290244"/>
    </source>
</evidence>
<feature type="signal peptide" evidence="1">
    <location>
        <begin position="1"/>
        <end position="25"/>
    </location>
</feature>
<gene>
    <name evidence="2" type="ORF">EMK97_08305</name>
</gene>
<dbReference type="AlphaFoldDB" id="A0A4P6P306"/>
<proteinExistence type="predicted"/>
<evidence type="ECO:0000313" key="2">
    <source>
        <dbReference type="EMBL" id="QBG35711.1"/>
    </source>
</evidence>
<keyword evidence="1" id="KW-0732">Signal</keyword>
<dbReference type="KEGG" id="lsd:EMK97_08305"/>
<reference evidence="2 3" key="1">
    <citation type="submission" date="2018-12" db="EMBL/GenBank/DDBJ databases">
        <title>Complete genome of Litorilituus sediminis.</title>
        <authorList>
            <person name="Liu A."/>
            <person name="Rong J."/>
        </authorList>
    </citation>
    <scope>NUCLEOTIDE SEQUENCE [LARGE SCALE GENOMIC DNA]</scope>
    <source>
        <strain evidence="2 3">JCM 17549</strain>
    </source>
</reference>
<dbReference type="OrthoDB" id="6401821at2"/>
<dbReference type="Proteomes" id="UP000290244">
    <property type="component" value="Chromosome"/>
</dbReference>
<dbReference type="EMBL" id="CP034759">
    <property type="protein sequence ID" value="QBG35711.1"/>
    <property type="molecule type" value="Genomic_DNA"/>
</dbReference>
<evidence type="ECO:0000256" key="1">
    <source>
        <dbReference type="SAM" id="SignalP"/>
    </source>
</evidence>
<sequence>MKKTIMKKLGLSAVSLLAVATAAYAGGGYWEYRKVCEYETITVNDPITHCSYSGSIYADDRSTPRPLYVSSTDKLDGHVSCPAEKTVSRVMKVEVDDGVWRFVDYRGNIPLTDESHSYDSHQETRVIEGSCRMTRVWVPCDSNRRCSGEP</sequence>
<organism evidence="2 3">
    <name type="scientific">Litorilituus sediminis</name>
    <dbReference type="NCBI Taxonomy" id="718192"/>
    <lineage>
        <taxon>Bacteria</taxon>
        <taxon>Pseudomonadati</taxon>
        <taxon>Pseudomonadota</taxon>
        <taxon>Gammaproteobacteria</taxon>
        <taxon>Alteromonadales</taxon>
        <taxon>Colwelliaceae</taxon>
        <taxon>Litorilituus</taxon>
    </lineage>
</organism>
<dbReference type="RefSeq" id="WP_130601154.1">
    <property type="nucleotide sequence ID" value="NZ_CP034759.1"/>
</dbReference>
<evidence type="ECO:0008006" key="4">
    <source>
        <dbReference type="Google" id="ProtNLM"/>
    </source>
</evidence>
<accession>A0A4P6P306</accession>
<keyword evidence="3" id="KW-1185">Reference proteome</keyword>
<feature type="chain" id="PRO_5020421968" description="DUF4124 domain-containing protein" evidence="1">
    <location>
        <begin position="26"/>
        <end position="150"/>
    </location>
</feature>
<name>A0A4P6P306_9GAMM</name>